<evidence type="ECO:0000313" key="2">
    <source>
        <dbReference type="Proteomes" id="UP000198970"/>
    </source>
</evidence>
<gene>
    <name evidence="1" type="ORF">SAMN02745906_0650</name>
</gene>
<proteinExistence type="predicted"/>
<accession>A0ABY1C3M0</accession>
<evidence type="ECO:0000313" key="1">
    <source>
        <dbReference type="EMBL" id="SET60909.1"/>
    </source>
</evidence>
<dbReference type="RefSeq" id="WP_054789851.1">
    <property type="nucleotide sequence ID" value="NZ_LT630003.1"/>
</dbReference>
<dbReference type="EMBL" id="LT630003">
    <property type="protein sequence ID" value="SET60909.1"/>
    <property type="molecule type" value="Genomic_DNA"/>
</dbReference>
<reference evidence="1 2" key="1">
    <citation type="submission" date="2016-10" db="EMBL/GenBank/DDBJ databases">
        <authorList>
            <person name="Varghese N."/>
            <person name="Submissions S."/>
        </authorList>
    </citation>
    <scope>NUCLEOTIDE SEQUENCE [LARGE SCALE GENOMIC DNA]</scope>
    <source>
        <strain evidence="1 2">ATCC 19403</strain>
    </source>
</reference>
<name>A0ABY1C3M0_9FIRM</name>
<organism evidence="1 2">
    <name type="scientific">Lacrimispora sphenoides JCM 1415</name>
    <dbReference type="NCBI Taxonomy" id="1297793"/>
    <lineage>
        <taxon>Bacteria</taxon>
        <taxon>Bacillati</taxon>
        <taxon>Bacillota</taxon>
        <taxon>Clostridia</taxon>
        <taxon>Lachnospirales</taxon>
        <taxon>Lachnospiraceae</taxon>
        <taxon>Lacrimispora</taxon>
    </lineage>
</organism>
<keyword evidence="2" id="KW-1185">Reference proteome</keyword>
<protein>
    <submittedName>
        <fullName evidence="1">Uncharacterized protein</fullName>
    </submittedName>
</protein>
<dbReference type="Proteomes" id="UP000198970">
    <property type="component" value="Chromosome I"/>
</dbReference>
<sequence length="59" mass="6926">MTGMCSLAPDINQCPNYNSETGSCATNNNVCGFFRNPEAKKEKSEYKRKTRWYEQYYEK</sequence>